<dbReference type="EMBL" id="BART01015482">
    <property type="protein sequence ID" value="GAG85056.1"/>
    <property type="molecule type" value="Genomic_DNA"/>
</dbReference>
<comment type="caution">
    <text evidence="1">The sequence shown here is derived from an EMBL/GenBank/DDBJ whole genome shotgun (WGS) entry which is preliminary data.</text>
</comment>
<feature type="non-terminal residue" evidence="1">
    <location>
        <position position="1"/>
    </location>
</feature>
<proteinExistence type="predicted"/>
<dbReference type="AlphaFoldDB" id="X1CLH0"/>
<accession>X1CLH0</accession>
<organism evidence="1">
    <name type="scientific">marine sediment metagenome</name>
    <dbReference type="NCBI Taxonomy" id="412755"/>
    <lineage>
        <taxon>unclassified sequences</taxon>
        <taxon>metagenomes</taxon>
        <taxon>ecological metagenomes</taxon>
    </lineage>
</organism>
<sequence length="38" mass="4277">PRADYDISYDTTSQRVFNTVFKGFPDATSGLVWHIGTL</sequence>
<evidence type="ECO:0000313" key="1">
    <source>
        <dbReference type="EMBL" id="GAG85056.1"/>
    </source>
</evidence>
<name>X1CLH0_9ZZZZ</name>
<gene>
    <name evidence="1" type="ORF">S01H4_30051</name>
</gene>
<reference evidence="1" key="1">
    <citation type="journal article" date="2014" name="Front. Microbiol.">
        <title>High frequency of phylogenetically diverse reductive dehalogenase-homologous genes in deep subseafloor sedimentary metagenomes.</title>
        <authorList>
            <person name="Kawai M."/>
            <person name="Futagami T."/>
            <person name="Toyoda A."/>
            <person name="Takaki Y."/>
            <person name="Nishi S."/>
            <person name="Hori S."/>
            <person name="Arai W."/>
            <person name="Tsubouchi T."/>
            <person name="Morono Y."/>
            <person name="Uchiyama I."/>
            <person name="Ito T."/>
            <person name="Fujiyama A."/>
            <person name="Inagaki F."/>
            <person name="Takami H."/>
        </authorList>
    </citation>
    <scope>NUCLEOTIDE SEQUENCE</scope>
    <source>
        <strain evidence="1">Expedition CK06-06</strain>
    </source>
</reference>
<protein>
    <submittedName>
        <fullName evidence="1">Uncharacterized protein</fullName>
    </submittedName>
</protein>